<reference evidence="2" key="1">
    <citation type="journal article" date="2019" name="Int. J. Syst. Evol. Microbiol.">
        <title>The Global Catalogue of Microorganisms (GCM) 10K type strain sequencing project: providing services to taxonomists for standard genome sequencing and annotation.</title>
        <authorList>
            <consortium name="The Broad Institute Genomics Platform"/>
            <consortium name="The Broad Institute Genome Sequencing Center for Infectious Disease"/>
            <person name="Wu L."/>
            <person name="Ma J."/>
        </authorList>
    </citation>
    <scope>NUCLEOTIDE SEQUENCE [LARGE SCALE GENOMIC DNA]</scope>
    <source>
        <strain evidence="2">KCTC 52141</strain>
    </source>
</reference>
<accession>A0ABV7HN32</accession>
<comment type="caution">
    <text evidence="1">The sequence shown here is derived from an EMBL/GenBank/DDBJ whole genome shotgun (WGS) entry which is preliminary data.</text>
</comment>
<sequence>MAKPATTTQHTNDEVVLTPQQLAAYHSAGLTLQDQDGNFIGSFTAAGFSNDPDQNAMDARDEAQQSLAFLNALLGQNPGYLELEAPAVMGLSNILEDISNRLEGAHTTGG</sequence>
<gene>
    <name evidence="1" type="ORF">ACFOEB_08705</name>
</gene>
<dbReference type="Proteomes" id="UP001595548">
    <property type="component" value="Unassembled WGS sequence"/>
</dbReference>
<dbReference type="EMBL" id="JBHRTL010000006">
    <property type="protein sequence ID" value="MFC3155279.1"/>
    <property type="molecule type" value="Genomic_DNA"/>
</dbReference>
<organism evidence="1 2">
    <name type="scientific">Gilvimarinus japonicus</name>
    <dbReference type="NCBI Taxonomy" id="1796469"/>
    <lineage>
        <taxon>Bacteria</taxon>
        <taxon>Pseudomonadati</taxon>
        <taxon>Pseudomonadota</taxon>
        <taxon>Gammaproteobacteria</taxon>
        <taxon>Cellvibrionales</taxon>
        <taxon>Cellvibrionaceae</taxon>
        <taxon>Gilvimarinus</taxon>
    </lineage>
</organism>
<keyword evidence="2" id="KW-1185">Reference proteome</keyword>
<evidence type="ECO:0000313" key="2">
    <source>
        <dbReference type="Proteomes" id="UP001595548"/>
    </source>
</evidence>
<proteinExistence type="predicted"/>
<protein>
    <submittedName>
        <fullName evidence="1">Uncharacterized protein</fullName>
    </submittedName>
</protein>
<name>A0ABV7HN32_9GAMM</name>
<evidence type="ECO:0000313" key="1">
    <source>
        <dbReference type="EMBL" id="MFC3155279.1"/>
    </source>
</evidence>
<dbReference type="RefSeq" id="WP_382415908.1">
    <property type="nucleotide sequence ID" value="NZ_AP031500.1"/>
</dbReference>